<dbReference type="RefSeq" id="XP_010427614.2">
    <property type="nucleotide sequence ID" value="XM_010429312.2"/>
</dbReference>
<evidence type="ECO:0000313" key="2">
    <source>
        <dbReference type="Proteomes" id="UP000694864"/>
    </source>
</evidence>
<feature type="chain" id="PRO_5045782437" evidence="1">
    <location>
        <begin position="19"/>
        <end position="453"/>
    </location>
</feature>
<reference evidence="2" key="1">
    <citation type="journal article" date="2014" name="Nat. Commun.">
        <title>The emerging biofuel crop Camelina sativa retains a highly undifferentiated hexaploid genome structure.</title>
        <authorList>
            <person name="Kagale S."/>
            <person name="Koh C."/>
            <person name="Nixon J."/>
            <person name="Bollina V."/>
            <person name="Clarke W.E."/>
            <person name="Tuteja R."/>
            <person name="Spillane C."/>
            <person name="Robinson S.J."/>
            <person name="Links M.G."/>
            <person name="Clarke C."/>
            <person name="Higgins E.E."/>
            <person name="Huebert T."/>
            <person name="Sharpe A.G."/>
            <person name="Parkin I.A."/>
        </authorList>
    </citation>
    <scope>NUCLEOTIDE SEQUENCE [LARGE SCALE GENOMIC DNA]</scope>
    <source>
        <strain evidence="2">cv. DH55</strain>
    </source>
</reference>
<protein>
    <submittedName>
        <fullName evidence="3">Uncharacterized protein LOC104712412</fullName>
    </submittedName>
</protein>
<evidence type="ECO:0000256" key="1">
    <source>
        <dbReference type="SAM" id="SignalP"/>
    </source>
</evidence>
<dbReference type="Proteomes" id="UP000694864">
    <property type="component" value="Chromosome 9"/>
</dbReference>
<evidence type="ECO:0000313" key="3">
    <source>
        <dbReference type="RefSeq" id="XP_010427614.2"/>
    </source>
</evidence>
<accession>A0ABM0TK75</accession>
<dbReference type="GeneID" id="104712412"/>
<feature type="signal peptide" evidence="1">
    <location>
        <begin position="1"/>
        <end position="18"/>
    </location>
</feature>
<reference evidence="3" key="2">
    <citation type="submission" date="2025-08" db="UniProtKB">
        <authorList>
            <consortium name="RefSeq"/>
        </authorList>
    </citation>
    <scope>IDENTIFICATION</scope>
    <source>
        <tissue evidence="3">Leaf</tissue>
    </source>
</reference>
<keyword evidence="1" id="KW-0732">Signal</keyword>
<proteinExistence type="predicted"/>
<gene>
    <name evidence="3" type="primary">LOC104712412</name>
</gene>
<sequence length="453" mass="51610">MMFFYLIQILNLWSALHTMVVKNTLTEISISCGEGSHDLTTDRFMDELNSICRFLLGDFLLTLLAEQNRDWGFIGLLVRWKWDPPEQYRLEFGMANVVIKDQTLHVGCHKFSLLGMRSNGYTSELPILVKAYGSVTMQRHELEFYFCGFMSQELQELNEVKLTIWYLEKLLITILSYEMLHSPRPPEPSCCNGDGELLCIGSVSTKTKQQRFSSLNCGCEAGHISSRISFAGGAHEFFIDSKLQIGGETQGKRLLDFYEISLFDNENKLKGEKSLGSLTMKQHNMWGLLTETETFTYNGVIIQVMVQRQWESFVMILFTITERLILLSAPLVFAKKKGMKISTSCCFGICSVDKQFSTAFESMSELEHFILLPNLSRENSHVDVDKTFLKRGELVASVAQNKATQALIQWKEHPPDQFRLLPMKTGSQSLILEDKDVVNQGVLLQDKPVKNLV</sequence>
<keyword evidence="2" id="KW-1185">Reference proteome</keyword>
<organism evidence="2 3">
    <name type="scientific">Camelina sativa</name>
    <name type="common">False flax</name>
    <name type="synonym">Myagrum sativum</name>
    <dbReference type="NCBI Taxonomy" id="90675"/>
    <lineage>
        <taxon>Eukaryota</taxon>
        <taxon>Viridiplantae</taxon>
        <taxon>Streptophyta</taxon>
        <taxon>Embryophyta</taxon>
        <taxon>Tracheophyta</taxon>
        <taxon>Spermatophyta</taxon>
        <taxon>Magnoliopsida</taxon>
        <taxon>eudicotyledons</taxon>
        <taxon>Gunneridae</taxon>
        <taxon>Pentapetalae</taxon>
        <taxon>rosids</taxon>
        <taxon>malvids</taxon>
        <taxon>Brassicales</taxon>
        <taxon>Brassicaceae</taxon>
        <taxon>Camelineae</taxon>
        <taxon>Camelina</taxon>
    </lineage>
</organism>
<name>A0ABM0TK75_CAMSA</name>